<name>A0A1N6WM34_9GAMM</name>
<protein>
    <submittedName>
        <fullName evidence="2">Phosphonate transport system substrate-binding protein</fullName>
    </submittedName>
</protein>
<evidence type="ECO:0000313" key="3">
    <source>
        <dbReference type="Proteomes" id="UP000186895"/>
    </source>
</evidence>
<dbReference type="Pfam" id="PF12974">
    <property type="entry name" value="Phosphonate-bd"/>
    <property type="match status" value="1"/>
</dbReference>
<evidence type="ECO:0000313" key="2">
    <source>
        <dbReference type="EMBL" id="SIQ91143.1"/>
    </source>
</evidence>
<sequence length="293" mass="33168">MRHLLSCFSFTIYLCALPADAQPSQQRPYRFAPIPMASEAQMTRTYLPFLSYLEQETGEAFELSYFASYQDLLDAFTAGEVDLAYLGPLPYVVLRQQSDAVEPLVQLLDQQGNSQYTCAIVKFLGPPEHHNSSRKVALTQPLSTCGYLAMETYFSRLGKSLEDTDIRYSFTGNHEQVALKVILGQFDLGSMKTRIAQRYQHLGLRVIDQTAPVPGFLLVANRHTLPTETADRIRSRLLALQPLSSETDRRTVQSWSNNLRYGATPVELSPYDLIAEQWQQIRADLLSEVHTHD</sequence>
<dbReference type="RefSeq" id="WP_076465503.1">
    <property type="nucleotide sequence ID" value="NZ_FTMN01000011.1"/>
</dbReference>
<organism evidence="2 3">
    <name type="scientific">Marinobacterium stanieri</name>
    <dbReference type="NCBI Taxonomy" id="49186"/>
    <lineage>
        <taxon>Bacteria</taxon>
        <taxon>Pseudomonadati</taxon>
        <taxon>Pseudomonadota</taxon>
        <taxon>Gammaproteobacteria</taxon>
        <taxon>Oceanospirillales</taxon>
        <taxon>Oceanospirillaceae</taxon>
        <taxon>Marinobacterium</taxon>
    </lineage>
</organism>
<reference evidence="2 3" key="1">
    <citation type="submission" date="2017-01" db="EMBL/GenBank/DDBJ databases">
        <authorList>
            <person name="Mah S.A."/>
            <person name="Swanson W.J."/>
            <person name="Moy G.W."/>
            <person name="Vacquier V.D."/>
        </authorList>
    </citation>
    <scope>NUCLEOTIDE SEQUENCE [LARGE SCALE GENOMIC DNA]</scope>
    <source>
        <strain evidence="2 3">DSM 7027</strain>
    </source>
</reference>
<dbReference type="Gene3D" id="3.40.190.10">
    <property type="entry name" value="Periplasmic binding protein-like II"/>
    <property type="match status" value="2"/>
</dbReference>
<dbReference type="eggNOG" id="COG3221">
    <property type="taxonomic scope" value="Bacteria"/>
</dbReference>
<dbReference type="SUPFAM" id="SSF53850">
    <property type="entry name" value="Periplasmic binding protein-like II"/>
    <property type="match status" value="1"/>
</dbReference>
<dbReference type="PANTHER" id="PTHR35841">
    <property type="entry name" value="PHOSPHONATES-BINDING PERIPLASMIC PROTEIN"/>
    <property type="match status" value="1"/>
</dbReference>
<keyword evidence="3" id="KW-1185">Reference proteome</keyword>
<accession>A0A1N6WM34</accession>
<feature type="chain" id="PRO_5012839764" evidence="1">
    <location>
        <begin position="22"/>
        <end position="293"/>
    </location>
</feature>
<dbReference type="EMBL" id="FTMN01000011">
    <property type="protein sequence ID" value="SIQ91143.1"/>
    <property type="molecule type" value="Genomic_DNA"/>
</dbReference>
<dbReference type="Proteomes" id="UP000186895">
    <property type="component" value="Unassembled WGS sequence"/>
</dbReference>
<feature type="signal peptide" evidence="1">
    <location>
        <begin position="1"/>
        <end position="21"/>
    </location>
</feature>
<dbReference type="STRING" id="49186.SAMN05421647_11142"/>
<dbReference type="PANTHER" id="PTHR35841:SF1">
    <property type="entry name" value="PHOSPHONATES-BINDING PERIPLASMIC PROTEIN"/>
    <property type="match status" value="1"/>
</dbReference>
<dbReference type="AlphaFoldDB" id="A0A1N6WM34"/>
<proteinExistence type="predicted"/>
<keyword evidence="1" id="KW-0732">Signal</keyword>
<evidence type="ECO:0000256" key="1">
    <source>
        <dbReference type="SAM" id="SignalP"/>
    </source>
</evidence>
<gene>
    <name evidence="2" type="ORF">SAMN05421647_11142</name>
</gene>